<name>A0ABR1RGG1_9PEZI</name>
<accession>A0ABR1RGG1</accession>
<evidence type="ECO:0000313" key="2">
    <source>
        <dbReference type="EMBL" id="KAK8012233.1"/>
    </source>
</evidence>
<dbReference type="PANTHER" id="PTHR31739">
    <property type="entry name" value="ENT-COPALYL DIPHOSPHATE SYNTHASE, CHLOROPLASTIC"/>
    <property type="match status" value="1"/>
</dbReference>
<dbReference type="SUPFAM" id="SSF48239">
    <property type="entry name" value="Terpenoid cyclases/Protein prenyltransferases"/>
    <property type="match status" value="1"/>
</dbReference>
<reference evidence="2 3" key="1">
    <citation type="submission" date="2023-01" db="EMBL/GenBank/DDBJ databases">
        <title>Analysis of 21 Apiospora genomes using comparative genomics revels a genus with tremendous synthesis potential of carbohydrate active enzymes and secondary metabolites.</title>
        <authorList>
            <person name="Sorensen T."/>
        </authorList>
    </citation>
    <scope>NUCLEOTIDE SEQUENCE [LARGE SCALE GENOMIC DNA]</scope>
    <source>
        <strain evidence="2 3">CBS 20057</strain>
    </source>
</reference>
<dbReference type="Gene3D" id="1.50.10.160">
    <property type="match status" value="1"/>
</dbReference>
<keyword evidence="3" id="KW-1185">Reference proteome</keyword>
<dbReference type="PANTHER" id="PTHR31739:SF25">
    <property type="entry name" value="(E,E)-GERANYLLINALOOL SYNTHASE"/>
    <property type="match status" value="1"/>
</dbReference>
<dbReference type="InterPro" id="IPR008930">
    <property type="entry name" value="Terpenoid_cyclase/PrenylTrfase"/>
</dbReference>
<comment type="similarity">
    <text evidence="1">Belongs to the terpene synthase family.</text>
</comment>
<proteinExistence type="inferred from homology"/>
<dbReference type="InterPro" id="IPR050148">
    <property type="entry name" value="Terpene_synthase-like"/>
</dbReference>
<comment type="caution">
    <text evidence="2">The sequence shown here is derived from an EMBL/GenBank/DDBJ whole genome shotgun (WGS) entry which is preliminary data.</text>
</comment>
<organism evidence="2 3">
    <name type="scientific">Apiospora marii</name>
    <dbReference type="NCBI Taxonomy" id="335849"/>
    <lineage>
        <taxon>Eukaryota</taxon>
        <taxon>Fungi</taxon>
        <taxon>Dikarya</taxon>
        <taxon>Ascomycota</taxon>
        <taxon>Pezizomycotina</taxon>
        <taxon>Sordariomycetes</taxon>
        <taxon>Xylariomycetidae</taxon>
        <taxon>Amphisphaeriales</taxon>
        <taxon>Apiosporaceae</taxon>
        <taxon>Apiospora</taxon>
    </lineage>
</organism>
<evidence type="ECO:0000313" key="3">
    <source>
        <dbReference type="Proteomes" id="UP001396898"/>
    </source>
</evidence>
<protein>
    <submittedName>
        <fullName evidence="2">Uncharacterized protein</fullName>
    </submittedName>
</protein>
<dbReference type="Proteomes" id="UP001396898">
    <property type="component" value="Unassembled WGS sequence"/>
</dbReference>
<sequence>MHSHQFMPEAKALLQDIGTRLGDGPFGTFSPSIYDSAWLARVRQPENKSQWMFPQCFGYLLETQNHEGGWAVHLTEVDKILSTMAALLALRDHQTQSGEDGDNVLSDFLGERITKAQRLLHLWLREWDVASGMHIGFEILVPALLESLEKDAATKFDFPGRDHLVHLNKRKFSRFRPDMLYTPHQTTLVFSL</sequence>
<dbReference type="EMBL" id="JAQQWI010000015">
    <property type="protein sequence ID" value="KAK8012233.1"/>
    <property type="molecule type" value="Genomic_DNA"/>
</dbReference>
<gene>
    <name evidence="2" type="ORF">PG991_009608</name>
</gene>
<evidence type="ECO:0000256" key="1">
    <source>
        <dbReference type="ARBA" id="ARBA00006333"/>
    </source>
</evidence>